<dbReference type="SMART" id="SM00028">
    <property type="entry name" value="TPR"/>
    <property type="match status" value="2"/>
</dbReference>
<feature type="non-terminal residue" evidence="2">
    <location>
        <position position="1"/>
    </location>
</feature>
<reference evidence="2" key="1">
    <citation type="submission" date="2021-06" db="EMBL/GenBank/DDBJ databases">
        <authorList>
            <person name="Kallberg Y."/>
            <person name="Tangrot J."/>
            <person name="Rosling A."/>
        </authorList>
    </citation>
    <scope>NUCLEOTIDE SEQUENCE</scope>
    <source>
        <strain evidence="2">CL551</strain>
    </source>
</reference>
<gene>
    <name evidence="2" type="ORF">AMORRO_LOCUS8928</name>
</gene>
<protein>
    <submittedName>
        <fullName evidence="2">17547_t:CDS:1</fullName>
    </submittedName>
</protein>
<keyword evidence="1" id="KW-0802">TPR repeat</keyword>
<dbReference type="Gene3D" id="1.25.40.10">
    <property type="entry name" value="Tetratricopeptide repeat domain"/>
    <property type="match status" value="2"/>
</dbReference>
<evidence type="ECO:0000313" key="2">
    <source>
        <dbReference type="EMBL" id="CAG8627281.1"/>
    </source>
</evidence>
<keyword evidence="3" id="KW-1185">Reference proteome</keyword>
<dbReference type="EMBL" id="CAJVPV010008161">
    <property type="protein sequence ID" value="CAG8627281.1"/>
    <property type="molecule type" value="Genomic_DNA"/>
</dbReference>
<dbReference type="PROSITE" id="PS50005">
    <property type="entry name" value="TPR"/>
    <property type="match status" value="1"/>
</dbReference>
<accession>A0A9N9D554</accession>
<name>A0A9N9D554_9GLOM</name>
<evidence type="ECO:0000256" key="1">
    <source>
        <dbReference type="PROSITE-ProRule" id="PRU00339"/>
    </source>
</evidence>
<dbReference type="OrthoDB" id="10016461at2759"/>
<proteinExistence type="predicted"/>
<comment type="caution">
    <text evidence="2">The sequence shown here is derived from an EMBL/GenBank/DDBJ whole genome shotgun (WGS) entry which is preliminary data.</text>
</comment>
<feature type="repeat" description="TPR" evidence="1">
    <location>
        <begin position="544"/>
        <end position="577"/>
    </location>
</feature>
<dbReference type="InterPro" id="IPR011990">
    <property type="entry name" value="TPR-like_helical_dom_sf"/>
</dbReference>
<dbReference type="InterPro" id="IPR019734">
    <property type="entry name" value="TPR_rpt"/>
</dbReference>
<dbReference type="Proteomes" id="UP000789342">
    <property type="component" value="Unassembled WGS sequence"/>
</dbReference>
<dbReference type="AlphaFoldDB" id="A0A9N9D554"/>
<sequence>KIIETCCSHLKCSSQVNSELAMLMEIYRRALFKFHELIKSNQHSEINKNFRGFVIEHLYHLSSICDDSHRSDQKIYLNLLIDLYGNLDKNTEVYAEIITLLSFAERNASNYSRHLELLQEAHIIKSRLYESDSPFLAMSLLNLARAFGDIKNTAKQREYSAKGLEILKKDYDSNYDVLTSEEKTKKEVDIVNAMMNFATGHVWFNNSLFVKLLEECLDFYNSHSLNRPDVKEVILSKLINAYITQNPDKALEIYQQWESLQGEHYQEGTQAYAFNVGLVLTNTGMALSKKSINTVLNMFDSTDISDETVSNAKRLNLQARQIAEKAIRLLAAFYPNNHYIFKQASDALTGTGNVENILRSIQKSIEGVRLFRNGNLDQGKIIFQEIFEETFNQEMKGAALAGIAKIEFIQFKQKGNMTNKMKEEIFKKYQNAITIYDSANVRLSLAIAYFVNDYHEQAIIHAENAIQRLPVSSIVNESFEKSEIPVLPIILQMLLKENDKIKDIPIKFLARYIIITSASVLGHTQNEMRNLEEFSLLLSSDETAIPYLLLGFCYQRKGDWRLALETFSEACQRQPYFNLSQISFVLSQFCNKFLDKMDPMDLNIFREIRLTNAIILNSNLLQQLIFFINLDTPIDLEDIKCFVKKLNIL</sequence>
<dbReference type="SUPFAM" id="SSF48452">
    <property type="entry name" value="TPR-like"/>
    <property type="match status" value="1"/>
</dbReference>
<evidence type="ECO:0000313" key="3">
    <source>
        <dbReference type="Proteomes" id="UP000789342"/>
    </source>
</evidence>
<organism evidence="2 3">
    <name type="scientific">Acaulospora morrowiae</name>
    <dbReference type="NCBI Taxonomy" id="94023"/>
    <lineage>
        <taxon>Eukaryota</taxon>
        <taxon>Fungi</taxon>
        <taxon>Fungi incertae sedis</taxon>
        <taxon>Mucoromycota</taxon>
        <taxon>Glomeromycotina</taxon>
        <taxon>Glomeromycetes</taxon>
        <taxon>Diversisporales</taxon>
        <taxon>Acaulosporaceae</taxon>
        <taxon>Acaulospora</taxon>
    </lineage>
</organism>